<dbReference type="InterPro" id="IPR009081">
    <property type="entry name" value="PP-bd_ACP"/>
</dbReference>
<keyword evidence="2" id="KW-0288">FMN</keyword>
<dbReference type="InterPro" id="IPR004136">
    <property type="entry name" value="NMO"/>
</dbReference>
<dbReference type="RefSeq" id="WP_307236880.1">
    <property type="nucleotide sequence ID" value="NZ_JAUSQZ010000001.1"/>
</dbReference>
<dbReference type="Pfam" id="PF03060">
    <property type="entry name" value="NMO"/>
    <property type="match status" value="1"/>
</dbReference>
<name>A0ABT9NVE8_9ACTN</name>
<keyword evidence="5" id="KW-0503">Monooxygenase</keyword>
<dbReference type="EMBL" id="JAUSQZ010000001">
    <property type="protein sequence ID" value="MDP9824395.1"/>
    <property type="molecule type" value="Genomic_DNA"/>
</dbReference>
<dbReference type="GO" id="GO:0018580">
    <property type="term" value="F:nitronate monooxygenase activity"/>
    <property type="evidence" value="ECO:0007669"/>
    <property type="project" value="UniProtKB-EC"/>
</dbReference>
<dbReference type="SUPFAM" id="SSF51412">
    <property type="entry name" value="Inosine monophosphate dehydrogenase (IMPDH)"/>
    <property type="match status" value="1"/>
</dbReference>
<keyword evidence="6" id="KW-1185">Reference proteome</keyword>
<gene>
    <name evidence="5" type="ORF">J2S57_000144</name>
</gene>
<keyword evidence="3 5" id="KW-0560">Oxidoreductase</keyword>
<organism evidence="5 6">
    <name type="scientific">Kineosporia succinea</name>
    <dbReference type="NCBI Taxonomy" id="84632"/>
    <lineage>
        <taxon>Bacteria</taxon>
        <taxon>Bacillati</taxon>
        <taxon>Actinomycetota</taxon>
        <taxon>Actinomycetes</taxon>
        <taxon>Kineosporiales</taxon>
        <taxon>Kineosporiaceae</taxon>
        <taxon>Kineosporia</taxon>
    </lineage>
</organism>
<dbReference type="PROSITE" id="PS50075">
    <property type="entry name" value="CARRIER"/>
    <property type="match status" value="1"/>
</dbReference>
<evidence type="ECO:0000259" key="4">
    <source>
        <dbReference type="PROSITE" id="PS50075"/>
    </source>
</evidence>
<protein>
    <submittedName>
        <fullName evidence="5">Nitronate monooxygenase</fullName>
        <ecNumber evidence="5">1.13.12.16</ecNumber>
    </submittedName>
</protein>
<keyword evidence="1" id="KW-0285">Flavoprotein</keyword>
<evidence type="ECO:0000313" key="5">
    <source>
        <dbReference type="EMBL" id="MDP9824395.1"/>
    </source>
</evidence>
<feature type="domain" description="Carrier" evidence="4">
    <location>
        <begin position="316"/>
        <end position="396"/>
    </location>
</feature>
<dbReference type="InterPro" id="IPR013785">
    <property type="entry name" value="Aldolase_TIM"/>
</dbReference>
<sequence>MNALCRVLGLRIPLIQAGMGGVAGPRLAAAVSSAGAGGVLGLYKLSVPRVTEVVEATAASTTAPFGINVIPEVVGAQTAHQQVEMAVKALPDNGFVTFFGLPDVPTIRAARAVGHPVVVQVGTVTDADRAVNLGTDVVVLQGTEAGGHLLGNSSRDELLRRVRARHPRAVLAVAGGIATPADLQRARAGGADGALAGTLFVPTEESDAHPLFKRRVLEASADSTTVTSVFDIGWPGRRHRVLANATTRAKHRHRASFIAITTVDGRRLPVARYSAATPSVLTQGAIDEMALYCGESCDRVTEAASVQAVLARFDQNPQGDSMIEHVTDWLKERTGRTEAIPPDLDLIETRLLDSLSFMEFILLLEDVMGREIDPEKLSVDQFRTLNAIQENFFDQV</sequence>
<dbReference type="Proteomes" id="UP001235712">
    <property type="component" value="Unassembled WGS sequence"/>
</dbReference>
<reference evidence="5 6" key="1">
    <citation type="submission" date="2023-07" db="EMBL/GenBank/DDBJ databases">
        <title>Sequencing the genomes of 1000 actinobacteria strains.</title>
        <authorList>
            <person name="Klenk H.-P."/>
        </authorList>
    </citation>
    <scope>NUCLEOTIDE SEQUENCE [LARGE SCALE GENOMIC DNA]</scope>
    <source>
        <strain evidence="5 6">DSM 44388</strain>
    </source>
</reference>
<dbReference type="Gene3D" id="3.20.20.70">
    <property type="entry name" value="Aldolase class I"/>
    <property type="match status" value="1"/>
</dbReference>
<comment type="caution">
    <text evidence="5">The sequence shown here is derived from an EMBL/GenBank/DDBJ whole genome shotgun (WGS) entry which is preliminary data.</text>
</comment>
<proteinExistence type="predicted"/>
<accession>A0ABT9NVE8</accession>
<dbReference type="InterPro" id="IPR036736">
    <property type="entry name" value="ACP-like_sf"/>
</dbReference>
<evidence type="ECO:0000256" key="2">
    <source>
        <dbReference type="ARBA" id="ARBA00022643"/>
    </source>
</evidence>
<evidence type="ECO:0000256" key="3">
    <source>
        <dbReference type="ARBA" id="ARBA00023002"/>
    </source>
</evidence>
<dbReference type="SUPFAM" id="SSF47336">
    <property type="entry name" value="ACP-like"/>
    <property type="match status" value="1"/>
</dbReference>
<dbReference type="CDD" id="cd04730">
    <property type="entry name" value="NPD_like"/>
    <property type="match status" value="1"/>
</dbReference>
<evidence type="ECO:0000313" key="6">
    <source>
        <dbReference type="Proteomes" id="UP001235712"/>
    </source>
</evidence>
<dbReference type="Gene3D" id="1.10.1200.10">
    <property type="entry name" value="ACP-like"/>
    <property type="match status" value="1"/>
</dbReference>
<dbReference type="PANTHER" id="PTHR32332:SF20">
    <property type="entry name" value="2-NITROPROPANE DIOXYGENASE-LIKE PROTEIN"/>
    <property type="match status" value="1"/>
</dbReference>
<dbReference type="PANTHER" id="PTHR32332">
    <property type="entry name" value="2-NITROPROPANE DIOXYGENASE"/>
    <property type="match status" value="1"/>
</dbReference>
<evidence type="ECO:0000256" key="1">
    <source>
        <dbReference type="ARBA" id="ARBA00022630"/>
    </source>
</evidence>
<dbReference type="EC" id="1.13.12.16" evidence="5"/>